<dbReference type="SUPFAM" id="SSF56059">
    <property type="entry name" value="Glutathione synthetase ATP-binding domain-like"/>
    <property type="match status" value="1"/>
</dbReference>
<dbReference type="GO" id="GO:0016879">
    <property type="term" value="F:ligase activity, forming carbon-nitrogen bonds"/>
    <property type="evidence" value="ECO:0007669"/>
    <property type="project" value="TreeGrafter"/>
</dbReference>
<organism evidence="3 4">
    <name type="scientific">Cronobacter phage vB_CsaP_009</name>
    <dbReference type="NCBI Taxonomy" id="2699738"/>
    <lineage>
        <taxon>Viruses</taxon>
        <taxon>Duplodnaviria</taxon>
        <taxon>Heunggongvirae</taxon>
        <taxon>Uroviricota</taxon>
        <taxon>Caudoviricetes</taxon>
        <taxon>Grimontviridae</taxon>
        <taxon>Privateervirus</taxon>
        <taxon>Privateervirus pv009</taxon>
    </lineage>
</organism>
<dbReference type="InterPro" id="IPR013651">
    <property type="entry name" value="ATP-grasp_RimK-type"/>
</dbReference>
<dbReference type="InterPro" id="IPR011761">
    <property type="entry name" value="ATP-grasp"/>
</dbReference>
<dbReference type="GO" id="GO:0005524">
    <property type="term" value="F:ATP binding"/>
    <property type="evidence" value="ECO:0007669"/>
    <property type="project" value="InterPro"/>
</dbReference>
<evidence type="ECO:0000313" key="4">
    <source>
        <dbReference type="Proteomes" id="UP000479051"/>
    </source>
</evidence>
<dbReference type="Gene3D" id="3.30.470.20">
    <property type="entry name" value="ATP-grasp fold, B domain"/>
    <property type="match status" value="1"/>
</dbReference>
<accession>A0A679FDU4</accession>
<dbReference type="GO" id="GO:0046872">
    <property type="term" value="F:metal ion binding"/>
    <property type="evidence" value="ECO:0007669"/>
    <property type="project" value="InterPro"/>
</dbReference>
<proteinExistence type="predicted"/>
<dbReference type="GeneID" id="55603447"/>
<dbReference type="KEGG" id="vg:55603447"/>
<feature type="coiled-coil region" evidence="1">
    <location>
        <begin position="526"/>
        <end position="562"/>
    </location>
</feature>
<sequence>MSRLAIFSHAPSDTVNLIREQINGMEDQRIIKIRSTGSTFRGRRGDLIVNYGSSSLPESIIGSARILNHPQAISNASNKRTAMNILRENNIPIVESTTDREEAQQWMDNGSVVYARTQLQGHSGAGIVVCANENLLSQLADIGSSVETSTSLVNANLYTKGLTEQRREFRIHVMNGVVTYVQQKRRRDGYREMEEYSNVVRNYHTGWIYATQNADVIDSAKVAAVQSVSALGLDYGAVDVITRMDNCWVLEVNTAPGMTGTNLETFCNNIIRVKNGDSPEGVSVDLQELVDEINETEAETPENLPLTDENWSGRFVRIKPHTYGEVDARPLCQNIGLVMGVSDNEHLVICVYNHRGDVVHSMHRVLINKNDVESFVAPRTLTQEQVNVYGLRIGSVYEVNGVKYIVNKPLRNDKISSTRLPATGWVSSGVEHDLGIIDPTSVYDSGLLDLSVPIVGSNVFISPNSLNRSESQRRIGLTFAMSEMANSGTIMKISTINGRGLYNLVHGSDMYSYVSDLIVGVTESNINTFAEEARAEAERLRAEEERIRLEAEAERARQLAEAERLSSGLTNNGIYLLSVNGENSVGVYKSEFRHFEIVAWEIPVDLTDCTVGDLLGELQTN</sequence>
<dbReference type="EMBL" id="LC519601">
    <property type="protein sequence ID" value="BBU72659.1"/>
    <property type="molecule type" value="Genomic_DNA"/>
</dbReference>
<dbReference type="PROSITE" id="PS50975">
    <property type="entry name" value="ATP_GRASP"/>
    <property type="match status" value="1"/>
</dbReference>
<keyword evidence="1" id="KW-0175">Coiled coil</keyword>
<reference evidence="3 4" key="1">
    <citation type="submission" date="2020-01" db="EMBL/GenBank/DDBJ databases">
        <title>Isolation, characterization and genomic analysis of a lytic bacteriophage vB_CsaP_009 infecting Cronobacter.</title>
        <authorList>
            <person name="Soleimani-Delfan A."/>
            <person name="Shahin K."/>
            <person name="Barazandeh M."/>
            <person name="Komijani M."/>
        </authorList>
    </citation>
    <scope>NUCLEOTIDE SEQUENCE [LARGE SCALE GENOMIC DNA]</scope>
</reference>
<protein>
    <submittedName>
        <fullName evidence="3">ATP-grasp enzyme</fullName>
    </submittedName>
</protein>
<evidence type="ECO:0000313" key="3">
    <source>
        <dbReference type="EMBL" id="BBU72659.1"/>
    </source>
</evidence>
<dbReference type="PANTHER" id="PTHR21621">
    <property type="entry name" value="RIBOSOMAL PROTEIN S6 MODIFICATION PROTEIN"/>
    <property type="match status" value="1"/>
</dbReference>
<dbReference type="PANTHER" id="PTHR21621:SF0">
    <property type="entry name" value="BETA-CITRYLGLUTAMATE SYNTHASE B-RELATED"/>
    <property type="match status" value="1"/>
</dbReference>
<dbReference type="Pfam" id="PF08443">
    <property type="entry name" value="RimK"/>
    <property type="match status" value="1"/>
</dbReference>
<name>A0A679FDU4_9CAUD</name>
<evidence type="ECO:0000259" key="2">
    <source>
        <dbReference type="PROSITE" id="PS50975"/>
    </source>
</evidence>
<evidence type="ECO:0000256" key="1">
    <source>
        <dbReference type="SAM" id="Coils"/>
    </source>
</evidence>
<dbReference type="Proteomes" id="UP000479051">
    <property type="component" value="Segment"/>
</dbReference>
<dbReference type="RefSeq" id="YP_009833392.1">
    <property type="nucleotide sequence ID" value="NC_048664.1"/>
</dbReference>
<keyword evidence="4" id="KW-1185">Reference proteome</keyword>
<feature type="domain" description="ATP-grasp" evidence="2">
    <location>
        <begin position="83"/>
        <end position="295"/>
    </location>
</feature>